<keyword evidence="5" id="KW-0325">Glycoprotein</keyword>
<proteinExistence type="predicted"/>
<dbReference type="InterPro" id="IPR001563">
    <property type="entry name" value="Peptidase_S10"/>
</dbReference>
<dbReference type="SUPFAM" id="SSF53474">
    <property type="entry name" value="alpha/beta-Hydrolases"/>
    <property type="match status" value="1"/>
</dbReference>
<accession>A0A328B480</accession>
<dbReference type="EMBL" id="QFYP01000001">
    <property type="protein sequence ID" value="RAK61385.1"/>
    <property type="molecule type" value="Genomic_DNA"/>
</dbReference>
<dbReference type="RefSeq" id="WP_111458677.1">
    <property type="nucleotide sequence ID" value="NZ_QFYP01000001.1"/>
</dbReference>
<comment type="caution">
    <text evidence="7">The sequence shown here is derived from an EMBL/GenBank/DDBJ whole genome shotgun (WGS) entry which is preliminary data.</text>
</comment>
<name>A0A328B480_9CAUL</name>
<protein>
    <submittedName>
        <fullName evidence="7">Peptidase S10</fullName>
    </submittedName>
</protein>
<evidence type="ECO:0000256" key="1">
    <source>
        <dbReference type="ARBA" id="ARBA00022645"/>
    </source>
</evidence>
<dbReference type="InterPro" id="IPR018202">
    <property type="entry name" value="Ser_caboxypep_ser_AS"/>
</dbReference>
<keyword evidence="2" id="KW-0645">Protease</keyword>
<keyword evidence="4" id="KW-0378">Hydrolase</keyword>
<dbReference type="PANTHER" id="PTHR11802:SF3">
    <property type="entry name" value="RETINOID-INDUCIBLE SERINE CARBOXYPEPTIDASE"/>
    <property type="match status" value="1"/>
</dbReference>
<keyword evidence="3 6" id="KW-0732">Signal</keyword>
<dbReference type="GO" id="GO:0006508">
    <property type="term" value="P:proteolysis"/>
    <property type="evidence" value="ECO:0007669"/>
    <property type="project" value="UniProtKB-KW"/>
</dbReference>
<dbReference type="PANTHER" id="PTHR11802">
    <property type="entry name" value="SERINE PROTEASE FAMILY S10 SERINE CARBOXYPEPTIDASE"/>
    <property type="match status" value="1"/>
</dbReference>
<dbReference type="OrthoDB" id="9770107at2"/>
<dbReference type="Pfam" id="PF00450">
    <property type="entry name" value="Peptidase_S10"/>
    <property type="match status" value="1"/>
</dbReference>
<organism evidence="7 8">
    <name type="scientific">Phenylobacterium hankyongense</name>
    <dbReference type="NCBI Taxonomy" id="1813876"/>
    <lineage>
        <taxon>Bacteria</taxon>
        <taxon>Pseudomonadati</taxon>
        <taxon>Pseudomonadota</taxon>
        <taxon>Alphaproteobacteria</taxon>
        <taxon>Caulobacterales</taxon>
        <taxon>Caulobacteraceae</taxon>
        <taxon>Phenylobacterium</taxon>
    </lineage>
</organism>
<evidence type="ECO:0000256" key="4">
    <source>
        <dbReference type="ARBA" id="ARBA00022801"/>
    </source>
</evidence>
<evidence type="ECO:0000313" key="7">
    <source>
        <dbReference type="EMBL" id="RAK61385.1"/>
    </source>
</evidence>
<dbReference type="InterPro" id="IPR029058">
    <property type="entry name" value="AB_hydrolase_fold"/>
</dbReference>
<keyword evidence="1" id="KW-0121">Carboxypeptidase</keyword>
<keyword evidence="8" id="KW-1185">Reference proteome</keyword>
<dbReference type="AlphaFoldDB" id="A0A328B480"/>
<feature type="chain" id="PRO_5016234917" evidence="6">
    <location>
        <begin position="28"/>
        <end position="509"/>
    </location>
</feature>
<feature type="signal peptide" evidence="6">
    <location>
        <begin position="1"/>
        <end position="27"/>
    </location>
</feature>
<dbReference type="Gene3D" id="3.40.50.1820">
    <property type="entry name" value="alpha/beta hydrolase"/>
    <property type="match status" value="1"/>
</dbReference>
<gene>
    <name evidence="7" type="ORF">DJ021_17035</name>
</gene>
<sequence>MRRTMMAAAAALALAFGLVAAGPAAWADDAPAKADAAKKDGDKDKVELPPFPADASVKQVTHVAGKTLNYTATVGSLPVRDEKGKKIAEVVFTAYVLDGPKDPNRPVTFAFNGGPGAASVYLNLGAIGPKRVQFGAQGDSPSDPARLTDNPGTWLDFTDMVFIDPVGTGFSRSLVDKDETKKQFYSIKPDIEYLSRIVYDWLLKNGRMASPKYVAGESYGGFRAPKITYYLQTKLGVGVNGVVMVSPYLEPSADSAPDFSPMAWVATLPSMTAANYERQGKVLSPEAMAEVEAYARGEFVNDLLKGRRDPDAVARVVRKVTAYTGLNETFVRQSGGRIESRAFLRELYRDKGRIGSWYDSNVTQDDPFPWSPDGRRGDPILDAIIAPTTSAMVDFDTRVVGWKVEGRFNALSNDVNENWEKGIELTDAATDLRQAVAADPKMKVLIAHGYDDLSCPYFISRLIIDQMPISGDPNRVRLSIYPGGHMFYSRPSSQAAFRRDVMSVYGAAG</sequence>
<dbReference type="Proteomes" id="UP000249842">
    <property type="component" value="Unassembled WGS sequence"/>
</dbReference>
<evidence type="ECO:0000256" key="2">
    <source>
        <dbReference type="ARBA" id="ARBA00022670"/>
    </source>
</evidence>
<dbReference type="GO" id="GO:0004185">
    <property type="term" value="F:serine-type carboxypeptidase activity"/>
    <property type="evidence" value="ECO:0007669"/>
    <property type="project" value="InterPro"/>
</dbReference>
<evidence type="ECO:0000256" key="3">
    <source>
        <dbReference type="ARBA" id="ARBA00022729"/>
    </source>
</evidence>
<evidence type="ECO:0000256" key="6">
    <source>
        <dbReference type="SAM" id="SignalP"/>
    </source>
</evidence>
<evidence type="ECO:0000256" key="5">
    <source>
        <dbReference type="ARBA" id="ARBA00023180"/>
    </source>
</evidence>
<evidence type="ECO:0000313" key="8">
    <source>
        <dbReference type="Proteomes" id="UP000249842"/>
    </source>
</evidence>
<dbReference type="PROSITE" id="PS00131">
    <property type="entry name" value="CARBOXYPEPT_SER_SER"/>
    <property type="match status" value="1"/>
</dbReference>
<reference evidence="8" key="1">
    <citation type="submission" date="2018-05" db="EMBL/GenBank/DDBJ databases">
        <authorList>
            <person name="Li X."/>
        </authorList>
    </citation>
    <scope>NUCLEOTIDE SEQUENCE [LARGE SCALE GENOMIC DNA]</scope>
    <source>
        <strain evidence="8">HKS-05</strain>
    </source>
</reference>